<dbReference type="OrthoDB" id="338650at2759"/>
<dbReference type="InterPro" id="IPR038286">
    <property type="entry name" value="IPK_sf"/>
</dbReference>
<keyword evidence="2 4" id="KW-0808">Transferase</keyword>
<dbReference type="GeneID" id="42003348"/>
<dbReference type="PANTHER" id="PTHR12400">
    <property type="entry name" value="INOSITOL POLYPHOSPHATE KINASE"/>
    <property type="match status" value="1"/>
</dbReference>
<dbReference type="PANTHER" id="PTHR12400:SF21">
    <property type="entry name" value="KINASE"/>
    <property type="match status" value="1"/>
</dbReference>
<dbReference type="Pfam" id="PF03770">
    <property type="entry name" value="IPK"/>
    <property type="match status" value="1"/>
</dbReference>
<reference evidence="5 6" key="1">
    <citation type="journal article" date="2019" name="Sci. Rep.">
        <title>Comparative genomics of chytrid fungi reveal insights into the obligate biotrophic and pathogenic lifestyle of Synchytrium endobioticum.</title>
        <authorList>
            <person name="van de Vossenberg B.T.L.H."/>
            <person name="Warris S."/>
            <person name="Nguyen H.D.T."/>
            <person name="van Gent-Pelzer M.P.E."/>
            <person name="Joly D.L."/>
            <person name="van de Geest H.C."/>
            <person name="Bonants P.J.M."/>
            <person name="Smith D.S."/>
            <person name="Levesque C.A."/>
            <person name="van der Lee T.A.J."/>
        </authorList>
    </citation>
    <scope>NUCLEOTIDE SEQUENCE [LARGE SCALE GENOMIC DNA]</scope>
    <source>
        <strain evidence="5 6">JEL517</strain>
    </source>
</reference>
<protein>
    <recommendedName>
        <fullName evidence="4">Kinase</fullName>
        <ecNumber evidence="4">2.7.-.-</ecNumber>
    </recommendedName>
</protein>
<gene>
    <name evidence="5" type="ORF">SmJEL517_g02123</name>
</gene>
<dbReference type="RefSeq" id="XP_031025906.1">
    <property type="nucleotide sequence ID" value="XM_031168051.1"/>
</dbReference>
<evidence type="ECO:0000313" key="6">
    <source>
        <dbReference type="Proteomes" id="UP000319731"/>
    </source>
</evidence>
<dbReference type="InterPro" id="IPR005522">
    <property type="entry name" value="IPK"/>
</dbReference>
<comment type="similarity">
    <text evidence="1 4">Belongs to the inositol phosphokinase (IPK) family.</text>
</comment>
<evidence type="ECO:0000256" key="4">
    <source>
        <dbReference type="RuleBase" id="RU363090"/>
    </source>
</evidence>
<dbReference type="Gene3D" id="3.30.470.160">
    <property type="entry name" value="Inositol polyphosphate kinase"/>
    <property type="match status" value="1"/>
</dbReference>
<sequence>MSNFEHQVAGHDQIVYVEAGKLAKPCSSIEVQFYEQAQNTKLKAWMPKYFGTIPYQSPNESTQHKPHEFTRYVVLENLVEPYIKPCIADIKVGTRLYGEDATSAKKERMEYQAQNTTSGSTGLRICGIKVYDETLGNFTSHDKSLGRSLTPDTIIDGLRVFLPTKVYSSVLDVLLASLRAIRQDLSESTARIYASSVLLLYEGSTDHQMGPRVRLIDFAHAHFEPEGAGPDQGALFGLDNLCRLIEKLIQERR</sequence>
<dbReference type="EC" id="2.7.-.-" evidence="4"/>
<dbReference type="GO" id="GO:0046854">
    <property type="term" value="P:phosphatidylinositol phosphate biosynthetic process"/>
    <property type="evidence" value="ECO:0007669"/>
    <property type="project" value="TreeGrafter"/>
</dbReference>
<dbReference type="GO" id="GO:0000828">
    <property type="term" value="F:inositol hexakisphosphate kinase activity"/>
    <property type="evidence" value="ECO:0007669"/>
    <property type="project" value="TreeGrafter"/>
</dbReference>
<evidence type="ECO:0000256" key="2">
    <source>
        <dbReference type="ARBA" id="ARBA00022679"/>
    </source>
</evidence>
<dbReference type="GO" id="GO:0005737">
    <property type="term" value="C:cytoplasm"/>
    <property type="evidence" value="ECO:0007669"/>
    <property type="project" value="TreeGrafter"/>
</dbReference>
<dbReference type="GO" id="GO:0032958">
    <property type="term" value="P:inositol phosphate biosynthetic process"/>
    <property type="evidence" value="ECO:0007669"/>
    <property type="project" value="InterPro"/>
</dbReference>
<evidence type="ECO:0000313" key="5">
    <source>
        <dbReference type="EMBL" id="TPX35433.1"/>
    </source>
</evidence>
<keyword evidence="3 4" id="KW-0418">Kinase</keyword>
<accession>A0A507CD17</accession>
<dbReference type="GO" id="GO:0005634">
    <property type="term" value="C:nucleus"/>
    <property type="evidence" value="ECO:0007669"/>
    <property type="project" value="TreeGrafter"/>
</dbReference>
<dbReference type="EMBL" id="QEAO01000008">
    <property type="protein sequence ID" value="TPX35433.1"/>
    <property type="molecule type" value="Genomic_DNA"/>
</dbReference>
<dbReference type="Proteomes" id="UP000319731">
    <property type="component" value="Unassembled WGS sequence"/>
</dbReference>
<dbReference type="STRING" id="1806994.A0A507CD17"/>
<comment type="caution">
    <text evidence="5">The sequence shown here is derived from an EMBL/GenBank/DDBJ whole genome shotgun (WGS) entry which is preliminary data.</text>
</comment>
<proteinExistence type="inferred from homology"/>
<dbReference type="AlphaFoldDB" id="A0A507CD17"/>
<organism evidence="5 6">
    <name type="scientific">Synchytrium microbalum</name>
    <dbReference type="NCBI Taxonomy" id="1806994"/>
    <lineage>
        <taxon>Eukaryota</taxon>
        <taxon>Fungi</taxon>
        <taxon>Fungi incertae sedis</taxon>
        <taxon>Chytridiomycota</taxon>
        <taxon>Chytridiomycota incertae sedis</taxon>
        <taxon>Chytridiomycetes</taxon>
        <taxon>Synchytriales</taxon>
        <taxon>Synchytriaceae</taxon>
        <taxon>Synchytrium</taxon>
    </lineage>
</organism>
<keyword evidence="6" id="KW-1185">Reference proteome</keyword>
<dbReference type="SUPFAM" id="SSF56104">
    <property type="entry name" value="SAICAR synthase-like"/>
    <property type="match status" value="1"/>
</dbReference>
<evidence type="ECO:0000256" key="3">
    <source>
        <dbReference type="ARBA" id="ARBA00022777"/>
    </source>
</evidence>
<evidence type="ECO:0000256" key="1">
    <source>
        <dbReference type="ARBA" id="ARBA00007374"/>
    </source>
</evidence>
<name>A0A507CD17_9FUNG</name>